<evidence type="ECO:0000259" key="6">
    <source>
        <dbReference type="SMART" id="SM00829"/>
    </source>
</evidence>
<dbReference type="InterPro" id="IPR036291">
    <property type="entry name" value="NAD(P)-bd_dom_sf"/>
</dbReference>
<evidence type="ECO:0000256" key="5">
    <source>
        <dbReference type="ARBA" id="ARBA00023002"/>
    </source>
</evidence>
<evidence type="ECO:0000256" key="2">
    <source>
        <dbReference type="ARBA" id="ARBA00008072"/>
    </source>
</evidence>
<evidence type="ECO:0000256" key="4">
    <source>
        <dbReference type="ARBA" id="ARBA00022833"/>
    </source>
</evidence>
<dbReference type="SUPFAM" id="SSF50129">
    <property type="entry name" value="GroES-like"/>
    <property type="match status" value="1"/>
</dbReference>
<keyword evidence="3" id="KW-0479">Metal-binding</keyword>
<dbReference type="Gene3D" id="3.30.360.10">
    <property type="entry name" value="Dihydrodipicolinate Reductase, domain 2"/>
    <property type="match status" value="1"/>
</dbReference>
<name>A0ABY6QSB8_9ACTN</name>
<accession>A0ABY6QSB8</accession>
<evidence type="ECO:0000313" key="8">
    <source>
        <dbReference type="Proteomes" id="UP001164506"/>
    </source>
</evidence>
<evidence type="ECO:0000256" key="3">
    <source>
        <dbReference type="ARBA" id="ARBA00022723"/>
    </source>
</evidence>
<dbReference type="CDD" id="cd08255">
    <property type="entry name" value="2-desacetyl-2-hydroxyethyl_bacteriochlorophyllide_like"/>
    <property type="match status" value="1"/>
</dbReference>
<dbReference type="GeneID" id="95598734"/>
<keyword evidence="5" id="KW-0560">Oxidoreductase</keyword>
<reference evidence="7" key="1">
    <citation type="submission" date="2021-09" db="EMBL/GenBank/DDBJ databases">
        <title>Complete genome sequence and metabolic characterization of Streptomyces tanashiensis DSM 731 the producer of antibacterial Kalafungin and diverse secondary metabolites.</title>
        <authorList>
            <person name="Abbasi M.N."/>
            <person name="Anwar M.N."/>
            <person name="Alam K."/>
            <person name="Shoaib M."/>
            <person name="Lin Z."/>
            <person name="Hayat M."/>
            <person name="Ali M.I."/>
            <person name="Malik H.M.T."/>
            <person name="Ahmed I."/>
            <person name="Li A."/>
            <person name="Hailong Wang H."/>
            <person name="Zhang Y."/>
        </authorList>
    </citation>
    <scope>NUCLEOTIDE SEQUENCE</scope>
    <source>
        <strain evidence="7">Kala</strain>
    </source>
</reference>
<protein>
    <submittedName>
        <fullName evidence="7">Bi-domain-containing oxidoreductase</fullName>
    </submittedName>
</protein>
<evidence type="ECO:0000313" key="7">
    <source>
        <dbReference type="EMBL" id="UZX20071.1"/>
    </source>
</evidence>
<dbReference type="Proteomes" id="UP001164506">
    <property type="component" value="Chromosome"/>
</dbReference>
<organism evidence="7 8">
    <name type="scientific">Streptomyces tanashiensis</name>
    <dbReference type="NCBI Taxonomy" id="67367"/>
    <lineage>
        <taxon>Bacteria</taxon>
        <taxon>Bacillati</taxon>
        <taxon>Actinomycetota</taxon>
        <taxon>Actinomycetes</taxon>
        <taxon>Kitasatosporales</taxon>
        <taxon>Streptomycetaceae</taxon>
        <taxon>Streptomyces</taxon>
    </lineage>
</organism>
<dbReference type="Pfam" id="PF01408">
    <property type="entry name" value="GFO_IDH_MocA"/>
    <property type="match status" value="1"/>
</dbReference>
<feature type="domain" description="Enoyl reductase (ER)" evidence="6">
    <location>
        <begin position="50"/>
        <end position="367"/>
    </location>
</feature>
<dbReference type="RefSeq" id="WP_190105871.1">
    <property type="nucleotide sequence ID" value="NZ_BMUH01000013.1"/>
</dbReference>
<proteinExistence type="inferred from homology"/>
<dbReference type="PANTHER" id="PTHR43350">
    <property type="entry name" value="NAD-DEPENDENT ALCOHOL DEHYDROGENASE"/>
    <property type="match status" value="1"/>
</dbReference>
<dbReference type="InterPro" id="IPR013149">
    <property type="entry name" value="ADH-like_C"/>
</dbReference>
<sequence length="727" mass="77237">MKQVVQNYKSGELAVLDVPVPGCKPGGVLVRTAYSLISTGTELMKVSEAGMSMLGKARSRPDQVAKVMQSVATNGVPATYRKVMGKLDSYTPLGYSLCGVVEQVGPGVDDVKVGDLVACAGNEHALHAELNWVPKNLYARVPDGLAPRHAAFGTVGSIALQGVRQGEPQLGEVALVIGLGLIGQLVVQLLVASGVRVVGVDPDPARCELAERLGAAACGDPSSAAVEAAVAELTDGHGVDQVYLAAGGSSNQPVELAARLCRDRGRVVDIGKCRLDLPWNAYYEKELDVRFSRSYGPGRYDPEYELEGRDYPIGYVRWTERRNLACFLDLLARGRVDVDPLISHIADFDDAVETYRRLKDGELKAVAVLFRYPEQAEEGEAEAPAVAVPAVRRGTPSAPARPGNAPVRLAFVGAGNYATSMLLPHLAEREGVSLSTVVTTTALSAANAQRKFGFARATTDLDGVLGDPSIDAVFVVTRHSSHAELTRKALLAGKAVFVEKPLALTEDELAGVLAAVEESGNDRLQVGFNRRFAPLLQEARKRFGARTGPASLRYLVNAGRLQDGSWYLRQGTEGSRFAGEGGHFIDTASWLLDADPVSVYAVAPAGNEDLQIVLRYPDESTAAISYVTTGSPGFPKETLDLVADGKVLRLDDFVRASVYGHKRWVSSRLPQARDKGQNAELAAFVKAVRTGGPMPVPLESLVATTAATLAVQAGLAAGAPVTLARTP</sequence>
<comment type="similarity">
    <text evidence="2">Belongs to the zinc-containing alcohol dehydrogenase family.</text>
</comment>
<dbReference type="InterPro" id="IPR011032">
    <property type="entry name" value="GroES-like_sf"/>
</dbReference>
<dbReference type="SUPFAM" id="SSF51735">
    <property type="entry name" value="NAD(P)-binding Rossmann-fold domains"/>
    <property type="match status" value="2"/>
</dbReference>
<gene>
    <name evidence="7" type="ORF">LDH80_04780</name>
</gene>
<comment type="cofactor">
    <cofactor evidence="1">
        <name>Zn(2+)</name>
        <dbReference type="ChEBI" id="CHEBI:29105"/>
    </cofactor>
</comment>
<dbReference type="SUPFAM" id="SSF55347">
    <property type="entry name" value="Glyceraldehyde-3-phosphate dehydrogenase-like, C-terminal domain"/>
    <property type="match status" value="1"/>
</dbReference>
<keyword evidence="8" id="KW-1185">Reference proteome</keyword>
<evidence type="ECO:0000256" key="1">
    <source>
        <dbReference type="ARBA" id="ARBA00001947"/>
    </source>
</evidence>
<dbReference type="Gene3D" id="3.90.180.10">
    <property type="entry name" value="Medium-chain alcohol dehydrogenases, catalytic domain"/>
    <property type="match status" value="2"/>
</dbReference>
<dbReference type="EMBL" id="CP084204">
    <property type="protein sequence ID" value="UZX20071.1"/>
    <property type="molecule type" value="Genomic_DNA"/>
</dbReference>
<dbReference type="InterPro" id="IPR000683">
    <property type="entry name" value="Gfo/Idh/MocA-like_OxRdtase_N"/>
</dbReference>
<dbReference type="InterPro" id="IPR020843">
    <property type="entry name" value="ER"/>
</dbReference>
<keyword evidence="4" id="KW-0862">Zinc</keyword>
<dbReference type="Pfam" id="PF00107">
    <property type="entry name" value="ADH_zinc_N"/>
    <property type="match status" value="1"/>
</dbReference>
<dbReference type="PANTHER" id="PTHR43350:SF19">
    <property type="entry name" value="D-GULOSIDE 3-DEHYDROGENASE"/>
    <property type="match status" value="1"/>
</dbReference>
<dbReference type="SMART" id="SM00829">
    <property type="entry name" value="PKS_ER"/>
    <property type="match status" value="1"/>
</dbReference>
<dbReference type="Gene3D" id="3.40.50.720">
    <property type="entry name" value="NAD(P)-binding Rossmann-like Domain"/>
    <property type="match status" value="2"/>
</dbReference>